<organism evidence="5">
    <name type="scientific">Melampsora larici-populina (strain 98AG31 / pathotype 3-4-7)</name>
    <name type="common">Poplar leaf rust fungus</name>
    <dbReference type="NCBI Taxonomy" id="747676"/>
    <lineage>
        <taxon>Eukaryota</taxon>
        <taxon>Fungi</taxon>
        <taxon>Dikarya</taxon>
        <taxon>Basidiomycota</taxon>
        <taxon>Pucciniomycotina</taxon>
        <taxon>Pucciniomycetes</taxon>
        <taxon>Pucciniales</taxon>
        <taxon>Melampsoraceae</taxon>
        <taxon>Melampsora</taxon>
    </lineage>
</organism>
<dbReference type="PANTHER" id="PTHR23310:SF133">
    <property type="entry name" value="COA BINDING PROTEIN, PUTATIVE (AFU_ORTHOLOGUE AFUA_1G12300)-RELATED"/>
    <property type="match status" value="1"/>
</dbReference>
<dbReference type="InterPro" id="IPR035984">
    <property type="entry name" value="Acyl-CoA-binding_sf"/>
</dbReference>
<dbReference type="Gene3D" id="1.20.80.10">
    <property type="match status" value="1"/>
</dbReference>
<keyword evidence="5" id="KW-1185">Reference proteome</keyword>
<evidence type="ECO:0000256" key="2">
    <source>
        <dbReference type="SAM" id="MobiDB-lite"/>
    </source>
</evidence>
<dbReference type="SUPFAM" id="SSF47027">
    <property type="entry name" value="Acyl-CoA binding protein"/>
    <property type="match status" value="1"/>
</dbReference>
<dbReference type="eggNOG" id="KOG0817">
    <property type="taxonomic scope" value="Eukaryota"/>
</dbReference>
<dbReference type="GeneID" id="18928716"/>
<dbReference type="EMBL" id="GL883153">
    <property type="protein sequence ID" value="EGF99915.1"/>
    <property type="molecule type" value="Genomic_DNA"/>
</dbReference>
<dbReference type="GO" id="GO:0006631">
    <property type="term" value="P:fatty acid metabolic process"/>
    <property type="evidence" value="ECO:0007669"/>
    <property type="project" value="TreeGrafter"/>
</dbReference>
<protein>
    <recommendedName>
        <fullName evidence="3">ACB domain-containing protein</fullName>
    </recommendedName>
</protein>
<dbReference type="PANTHER" id="PTHR23310">
    <property type="entry name" value="ACYL-COA-BINDING PROTEIN, ACBP"/>
    <property type="match status" value="1"/>
</dbReference>
<proteinExistence type="predicted"/>
<feature type="compositionally biased region" description="Polar residues" evidence="2">
    <location>
        <begin position="8"/>
        <end position="22"/>
    </location>
</feature>
<dbReference type="InterPro" id="IPR000582">
    <property type="entry name" value="Acyl-CoA-binding_protein"/>
</dbReference>
<dbReference type="Proteomes" id="UP000001072">
    <property type="component" value="Unassembled WGS sequence"/>
</dbReference>
<dbReference type="VEuPathDB" id="FungiDB:MELLADRAFT_50568"/>
<evidence type="ECO:0000313" key="4">
    <source>
        <dbReference type="EMBL" id="EGF99915.1"/>
    </source>
</evidence>
<evidence type="ECO:0000259" key="3">
    <source>
        <dbReference type="PROSITE" id="PS51228"/>
    </source>
</evidence>
<dbReference type="HOGENOM" id="CLU_1468498_0_0_1"/>
<evidence type="ECO:0000256" key="1">
    <source>
        <dbReference type="ARBA" id="ARBA00023121"/>
    </source>
</evidence>
<dbReference type="AlphaFoldDB" id="F4S626"/>
<dbReference type="InParanoid" id="F4S626"/>
<evidence type="ECO:0000313" key="5">
    <source>
        <dbReference type="Proteomes" id="UP000001072"/>
    </source>
</evidence>
<sequence length="184" mass="20618">MSYKKDSQSLNIPPGSITSTPLSPEASRRKKVPETVEEVEYHLKFIDPLFQTASHIVQTRLPASGPIQPTYKEKLLLYSFFKQAVNGDVQKIASRPGLFDMLGRAKWDSWKKLEGLQPVDAKKLYVDTLLKVCDMSARIFTNNCPRSGILPLDHASQKQYAPGTLLSFVSTNMPCSIIDVEKAF</sequence>
<dbReference type="InterPro" id="IPR014352">
    <property type="entry name" value="FERM/acyl-CoA-bd_prot_sf"/>
</dbReference>
<accession>F4S626</accession>
<dbReference type="OrthoDB" id="346910at2759"/>
<feature type="domain" description="ACB" evidence="3">
    <location>
        <begin position="46"/>
        <end position="138"/>
    </location>
</feature>
<reference evidence="5" key="1">
    <citation type="journal article" date="2011" name="Proc. Natl. Acad. Sci. U.S.A.">
        <title>Obligate biotrophy features unraveled by the genomic analysis of rust fungi.</title>
        <authorList>
            <person name="Duplessis S."/>
            <person name="Cuomo C.A."/>
            <person name="Lin Y.-C."/>
            <person name="Aerts A."/>
            <person name="Tisserant E."/>
            <person name="Veneault-Fourrey C."/>
            <person name="Joly D.L."/>
            <person name="Hacquard S."/>
            <person name="Amselem J."/>
            <person name="Cantarel B.L."/>
            <person name="Chiu R."/>
            <person name="Coutinho P.M."/>
            <person name="Feau N."/>
            <person name="Field M."/>
            <person name="Frey P."/>
            <person name="Gelhaye E."/>
            <person name="Goldberg J."/>
            <person name="Grabherr M.G."/>
            <person name="Kodira C.D."/>
            <person name="Kohler A."/>
            <person name="Kuees U."/>
            <person name="Lindquist E.A."/>
            <person name="Lucas S.M."/>
            <person name="Mago R."/>
            <person name="Mauceli E."/>
            <person name="Morin E."/>
            <person name="Murat C."/>
            <person name="Pangilinan J.L."/>
            <person name="Park R."/>
            <person name="Pearson M."/>
            <person name="Quesneville H."/>
            <person name="Rouhier N."/>
            <person name="Sakthikumar S."/>
            <person name="Salamov A.A."/>
            <person name="Schmutz J."/>
            <person name="Selles B."/>
            <person name="Shapiro H."/>
            <person name="Tanguay P."/>
            <person name="Tuskan G.A."/>
            <person name="Henrissat B."/>
            <person name="Van de Peer Y."/>
            <person name="Rouze P."/>
            <person name="Ellis J.G."/>
            <person name="Dodds P.N."/>
            <person name="Schein J.E."/>
            <person name="Zhong S."/>
            <person name="Hamelin R.C."/>
            <person name="Grigoriev I.V."/>
            <person name="Szabo L.J."/>
            <person name="Martin F."/>
        </authorList>
    </citation>
    <scope>NUCLEOTIDE SEQUENCE [LARGE SCALE GENOMIC DNA]</scope>
    <source>
        <strain evidence="5">98AG31 / pathotype 3-4-7</strain>
    </source>
</reference>
<feature type="region of interest" description="Disordered" evidence="2">
    <location>
        <begin position="1"/>
        <end position="31"/>
    </location>
</feature>
<dbReference type="KEGG" id="mlr:MELLADRAFT_50568"/>
<dbReference type="Pfam" id="PF00887">
    <property type="entry name" value="ACBP"/>
    <property type="match status" value="1"/>
</dbReference>
<dbReference type="PROSITE" id="PS51228">
    <property type="entry name" value="ACB_2"/>
    <property type="match status" value="1"/>
</dbReference>
<keyword evidence="1" id="KW-0446">Lipid-binding</keyword>
<dbReference type="GO" id="GO:0000062">
    <property type="term" value="F:fatty-acyl-CoA binding"/>
    <property type="evidence" value="ECO:0007669"/>
    <property type="project" value="InterPro"/>
</dbReference>
<gene>
    <name evidence="4" type="ORF">MELLADRAFT_50568</name>
</gene>
<dbReference type="STRING" id="747676.F4S626"/>
<dbReference type="RefSeq" id="XP_007416801.1">
    <property type="nucleotide sequence ID" value="XM_007416739.1"/>
</dbReference>
<name>F4S626_MELLP</name>